<sequence>MSESPSSSGPSHYPSDASDLPDFPTMEGEAAVRPNVDGELVLPVWEPTGDPAVDAALERLNELDDLDASEHVAVFESVHRQLHQRLSDLNAGS</sequence>
<dbReference type="EMBL" id="CAFBNB010000106">
    <property type="protein sequence ID" value="CAB4930239.1"/>
    <property type="molecule type" value="Genomic_DNA"/>
</dbReference>
<feature type="compositionally biased region" description="Low complexity" evidence="1">
    <location>
        <begin position="1"/>
        <end position="18"/>
    </location>
</feature>
<evidence type="ECO:0000256" key="1">
    <source>
        <dbReference type="SAM" id="MobiDB-lite"/>
    </source>
</evidence>
<gene>
    <name evidence="2" type="ORF">UFOPK3720_00678</name>
</gene>
<dbReference type="AlphaFoldDB" id="A0A6J7IGQ2"/>
<protein>
    <submittedName>
        <fullName evidence="2">Unannotated protein</fullName>
    </submittedName>
</protein>
<accession>A0A6J7IGQ2</accession>
<reference evidence="2" key="1">
    <citation type="submission" date="2020-05" db="EMBL/GenBank/DDBJ databases">
        <authorList>
            <person name="Chiriac C."/>
            <person name="Salcher M."/>
            <person name="Ghai R."/>
            <person name="Kavagutti S V."/>
        </authorList>
    </citation>
    <scope>NUCLEOTIDE SEQUENCE</scope>
</reference>
<proteinExistence type="predicted"/>
<organism evidence="2">
    <name type="scientific">freshwater metagenome</name>
    <dbReference type="NCBI Taxonomy" id="449393"/>
    <lineage>
        <taxon>unclassified sequences</taxon>
        <taxon>metagenomes</taxon>
        <taxon>ecological metagenomes</taxon>
    </lineage>
</organism>
<evidence type="ECO:0000313" key="2">
    <source>
        <dbReference type="EMBL" id="CAB4930239.1"/>
    </source>
</evidence>
<feature type="region of interest" description="Disordered" evidence="1">
    <location>
        <begin position="1"/>
        <end position="28"/>
    </location>
</feature>
<name>A0A6J7IGQ2_9ZZZZ</name>